<name>A0A1A9V4J7_GLOAU</name>
<keyword evidence="2" id="KW-1185">Reference proteome</keyword>
<proteinExistence type="predicted"/>
<organism evidence="1 2">
    <name type="scientific">Glossina austeni</name>
    <name type="common">Savannah tsetse fly</name>
    <dbReference type="NCBI Taxonomy" id="7395"/>
    <lineage>
        <taxon>Eukaryota</taxon>
        <taxon>Metazoa</taxon>
        <taxon>Ecdysozoa</taxon>
        <taxon>Arthropoda</taxon>
        <taxon>Hexapoda</taxon>
        <taxon>Insecta</taxon>
        <taxon>Pterygota</taxon>
        <taxon>Neoptera</taxon>
        <taxon>Endopterygota</taxon>
        <taxon>Diptera</taxon>
        <taxon>Brachycera</taxon>
        <taxon>Muscomorpha</taxon>
        <taxon>Hippoboscoidea</taxon>
        <taxon>Glossinidae</taxon>
        <taxon>Glossina</taxon>
    </lineage>
</organism>
<dbReference type="Proteomes" id="UP000078200">
    <property type="component" value="Unassembled WGS sequence"/>
</dbReference>
<sequence length="101" mass="11268">MHLMFAHIKENFHNGRPTTMPTIIKINEKSLFFTSAKIVSHDALRDFSSVEARPSNIDCKQLLNLINNSSNHHFVISSIAFMAVTHLHLSNLCSSISSSSS</sequence>
<dbReference type="VEuPathDB" id="VectorBase:GAUT025682"/>
<accession>A0A1A9V4J7</accession>
<evidence type="ECO:0000313" key="1">
    <source>
        <dbReference type="EnsemblMetazoa" id="GAUT025682-PA"/>
    </source>
</evidence>
<dbReference type="EnsemblMetazoa" id="GAUT025682-RA">
    <property type="protein sequence ID" value="GAUT025682-PA"/>
    <property type="gene ID" value="GAUT025682"/>
</dbReference>
<evidence type="ECO:0000313" key="2">
    <source>
        <dbReference type="Proteomes" id="UP000078200"/>
    </source>
</evidence>
<protein>
    <submittedName>
        <fullName evidence="1">Uncharacterized protein</fullName>
    </submittedName>
</protein>
<dbReference type="AlphaFoldDB" id="A0A1A9V4J7"/>
<reference evidence="1" key="1">
    <citation type="submission" date="2020-05" db="UniProtKB">
        <authorList>
            <consortium name="EnsemblMetazoa"/>
        </authorList>
    </citation>
    <scope>IDENTIFICATION</scope>
    <source>
        <strain evidence="1">TTRI</strain>
    </source>
</reference>